<dbReference type="EMBL" id="JAINDJ010000004">
    <property type="protein sequence ID" value="KAG9449410.1"/>
    <property type="molecule type" value="Genomic_DNA"/>
</dbReference>
<sequence length="133" mass="15056">MPTKEPHFKDEKSCGKCPCVQANKRQNLTYCVRVCLSTASTGPRMNCRRGRANVCDKEEAQSVKLKRARSVSSTKELRSLDLRRASTLRGNLKESEIITGPGRVRGTRSGRPRQGREGPLLAVNRYRPLHHRR</sequence>
<dbReference type="Proteomes" id="UP000825729">
    <property type="component" value="Unassembled WGS sequence"/>
</dbReference>
<protein>
    <submittedName>
        <fullName evidence="2">Uncharacterized protein</fullName>
    </submittedName>
</protein>
<feature type="region of interest" description="Disordered" evidence="1">
    <location>
        <begin position="92"/>
        <end position="122"/>
    </location>
</feature>
<evidence type="ECO:0000313" key="3">
    <source>
        <dbReference type="Proteomes" id="UP000825729"/>
    </source>
</evidence>
<keyword evidence="3" id="KW-1185">Reference proteome</keyword>
<organism evidence="2 3">
    <name type="scientific">Aristolochia fimbriata</name>
    <name type="common">White veined hardy Dutchman's pipe vine</name>
    <dbReference type="NCBI Taxonomy" id="158543"/>
    <lineage>
        <taxon>Eukaryota</taxon>
        <taxon>Viridiplantae</taxon>
        <taxon>Streptophyta</taxon>
        <taxon>Embryophyta</taxon>
        <taxon>Tracheophyta</taxon>
        <taxon>Spermatophyta</taxon>
        <taxon>Magnoliopsida</taxon>
        <taxon>Magnoliidae</taxon>
        <taxon>Piperales</taxon>
        <taxon>Aristolochiaceae</taxon>
        <taxon>Aristolochia</taxon>
    </lineage>
</organism>
<comment type="caution">
    <text evidence="2">The sequence shown here is derived from an EMBL/GenBank/DDBJ whole genome shotgun (WGS) entry which is preliminary data.</text>
</comment>
<reference evidence="2 3" key="1">
    <citation type="submission" date="2021-07" db="EMBL/GenBank/DDBJ databases">
        <title>The Aristolochia fimbriata genome: insights into angiosperm evolution, floral development and chemical biosynthesis.</title>
        <authorList>
            <person name="Jiao Y."/>
        </authorList>
    </citation>
    <scope>NUCLEOTIDE SEQUENCE [LARGE SCALE GENOMIC DNA]</scope>
    <source>
        <strain evidence="2">IBCAS-2021</strain>
        <tissue evidence="2">Leaf</tissue>
    </source>
</reference>
<name>A0AAV7EMS0_ARIFI</name>
<gene>
    <name evidence="2" type="ORF">H6P81_009375</name>
</gene>
<accession>A0AAV7EMS0</accession>
<evidence type="ECO:0000313" key="2">
    <source>
        <dbReference type="EMBL" id="KAG9449410.1"/>
    </source>
</evidence>
<proteinExistence type="predicted"/>
<dbReference type="AlphaFoldDB" id="A0AAV7EMS0"/>
<evidence type="ECO:0000256" key="1">
    <source>
        <dbReference type="SAM" id="MobiDB-lite"/>
    </source>
</evidence>